<protein>
    <submittedName>
        <fullName evidence="1">Uncharacterized protein</fullName>
    </submittedName>
</protein>
<sequence length="100" mass="11495">IRVLGYNEDETYPHTITFRFTVATLIDDPAAAIEKLLKDRLPGELPSYTKALPDMLVEIVNTKLVLENYVVPILDQMNKRDEDRCRSEIKGMSMEELARL</sequence>
<accession>X1HX09</accession>
<dbReference type="AlphaFoldDB" id="X1HX09"/>
<feature type="non-terminal residue" evidence="1">
    <location>
        <position position="1"/>
    </location>
</feature>
<reference evidence="1" key="1">
    <citation type="journal article" date="2014" name="Front. Microbiol.">
        <title>High frequency of phylogenetically diverse reductive dehalogenase-homologous genes in deep subseafloor sedimentary metagenomes.</title>
        <authorList>
            <person name="Kawai M."/>
            <person name="Futagami T."/>
            <person name="Toyoda A."/>
            <person name="Takaki Y."/>
            <person name="Nishi S."/>
            <person name="Hori S."/>
            <person name="Arai W."/>
            <person name="Tsubouchi T."/>
            <person name="Morono Y."/>
            <person name="Uchiyama I."/>
            <person name="Ito T."/>
            <person name="Fujiyama A."/>
            <person name="Inagaki F."/>
            <person name="Takami H."/>
        </authorList>
    </citation>
    <scope>NUCLEOTIDE SEQUENCE</scope>
    <source>
        <strain evidence="1">Expedition CK06-06</strain>
    </source>
</reference>
<proteinExistence type="predicted"/>
<gene>
    <name evidence="1" type="ORF">S03H2_41952</name>
</gene>
<name>X1HX09_9ZZZZ</name>
<organism evidence="1">
    <name type="scientific">marine sediment metagenome</name>
    <dbReference type="NCBI Taxonomy" id="412755"/>
    <lineage>
        <taxon>unclassified sequences</taxon>
        <taxon>metagenomes</taxon>
        <taxon>ecological metagenomes</taxon>
    </lineage>
</organism>
<evidence type="ECO:0000313" key="1">
    <source>
        <dbReference type="EMBL" id="GAH73967.1"/>
    </source>
</evidence>
<dbReference type="EMBL" id="BARU01026087">
    <property type="protein sequence ID" value="GAH73967.1"/>
    <property type="molecule type" value="Genomic_DNA"/>
</dbReference>
<comment type="caution">
    <text evidence="1">The sequence shown here is derived from an EMBL/GenBank/DDBJ whole genome shotgun (WGS) entry which is preliminary data.</text>
</comment>